<evidence type="ECO:0000256" key="3">
    <source>
        <dbReference type="ARBA" id="ARBA00022729"/>
    </source>
</evidence>
<dbReference type="Proteomes" id="UP000307217">
    <property type="component" value="Unassembled WGS sequence"/>
</dbReference>
<evidence type="ECO:0000256" key="2">
    <source>
        <dbReference type="ARBA" id="ARBA00014024"/>
    </source>
</evidence>
<reference evidence="7" key="2">
    <citation type="submission" date="2019-06" db="EMBL/GenBank/DDBJ databases">
        <title>Co-occurence of chitin degradation, pigmentation and bioactivity in marine Pseudoalteromonas.</title>
        <authorList>
            <person name="Sonnenschein E.C."/>
            <person name="Bech P.K."/>
        </authorList>
    </citation>
    <scope>NUCLEOTIDE SEQUENCE [LARGE SCALE GENOMIC DNA]</scope>
    <source>
        <strain evidence="7">S3790</strain>
        <strain evidence="5">S3895</strain>
    </source>
</reference>
<proteinExistence type="predicted"/>
<dbReference type="RefSeq" id="WP_138591941.1">
    <property type="nucleotide sequence ID" value="NZ_PNBW01000082.1"/>
</dbReference>
<dbReference type="Pfam" id="PF10627">
    <property type="entry name" value="CsgE"/>
    <property type="match status" value="1"/>
</dbReference>
<dbReference type="Proteomes" id="UP000307164">
    <property type="component" value="Unassembled WGS sequence"/>
</dbReference>
<sequence length="127" mass="14213">MNAVLKHFFFIICIITSPLHAKEEIGGFLLDQSISRSGYEFYTQLSMLWQDIPNTSGANVVIKETLIPRAGTVLTIELNNTIVYKTFMGRRLKPIDEQVEQAAITLVNLIASNNFSEFSQDMAISGL</sequence>
<keyword evidence="6" id="KW-1185">Reference proteome</keyword>
<evidence type="ECO:0000313" key="4">
    <source>
        <dbReference type="EMBL" id="TMO68141.1"/>
    </source>
</evidence>
<protein>
    <recommendedName>
        <fullName evidence="2">Curli production assembly/transport component CsgE</fullName>
    </recommendedName>
</protein>
<dbReference type="EMBL" id="PNBX01000044">
    <property type="protein sequence ID" value="TMO68141.1"/>
    <property type="molecule type" value="Genomic_DNA"/>
</dbReference>
<accession>A0A5S3V8E6</accession>
<keyword evidence="3" id="KW-0732">Signal</keyword>
<reference evidence="4" key="3">
    <citation type="submission" date="2019-09" db="EMBL/GenBank/DDBJ databases">
        <title>Co-occurence of chitin degradation, pigmentation and bioactivity in marine Pseudoalteromonas.</title>
        <authorList>
            <person name="Sonnenschein E.C."/>
            <person name="Bech P.K."/>
        </authorList>
    </citation>
    <scope>NUCLEOTIDE SEQUENCE</scope>
    <source>
        <strain evidence="4">S3790</strain>
        <strain evidence="6">S3895</strain>
    </source>
</reference>
<organism evidence="4 7">
    <name type="scientific">Pseudoalteromonas aurantia</name>
    <dbReference type="NCBI Taxonomy" id="43654"/>
    <lineage>
        <taxon>Bacteria</taxon>
        <taxon>Pseudomonadati</taxon>
        <taxon>Pseudomonadota</taxon>
        <taxon>Gammaproteobacteria</taxon>
        <taxon>Alteromonadales</taxon>
        <taxon>Pseudoalteromonadaceae</taxon>
        <taxon>Pseudoalteromonas</taxon>
    </lineage>
</organism>
<dbReference type="AlphaFoldDB" id="A0A5S3V8E6"/>
<comment type="caution">
    <text evidence="4">The sequence shown here is derived from an EMBL/GenBank/DDBJ whole genome shotgun (WGS) entry which is preliminary data.</text>
</comment>
<gene>
    <name evidence="4" type="ORF">CWC19_11130</name>
    <name evidence="5" type="ORF">CWC20_15745</name>
</gene>
<name>A0A5S3V8E6_9GAMM</name>
<dbReference type="InterPro" id="IPR018900">
    <property type="entry name" value="Curli_CsgE"/>
</dbReference>
<evidence type="ECO:0000313" key="5">
    <source>
        <dbReference type="EMBL" id="TMO72275.1"/>
    </source>
</evidence>
<evidence type="ECO:0000256" key="1">
    <source>
        <dbReference type="ARBA" id="ARBA00003989"/>
    </source>
</evidence>
<dbReference type="EMBL" id="PNBW01000082">
    <property type="protein sequence ID" value="TMO72275.1"/>
    <property type="molecule type" value="Genomic_DNA"/>
</dbReference>
<evidence type="ECO:0000313" key="7">
    <source>
        <dbReference type="Proteomes" id="UP000307217"/>
    </source>
</evidence>
<comment type="function">
    <text evidence="1">May be involved in the biogenesis of curli organelles.</text>
</comment>
<evidence type="ECO:0000313" key="6">
    <source>
        <dbReference type="Proteomes" id="UP000307164"/>
    </source>
</evidence>
<dbReference type="OrthoDB" id="5768587at2"/>
<reference evidence="6 7" key="1">
    <citation type="submission" date="2018-01" db="EMBL/GenBank/DDBJ databases">
        <authorList>
            <person name="Paulsen S."/>
            <person name="Gram L.K."/>
        </authorList>
    </citation>
    <scope>NUCLEOTIDE SEQUENCE [LARGE SCALE GENOMIC DNA]</scope>
    <source>
        <strain evidence="4 7">S3790</strain>
        <strain evidence="5 6">S3895</strain>
    </source>
</reference>